<evidence type="ECO:0000256" key="3">
    <source>
        <dbReference type="PIRSR" id="PIRSR620019-1"/>
    </source>
</evidence>
<dbReference type="InterPro" id="IPR050179">
    <property type="entry name" value="Trans_hexapeptide_repeat"/>
</dbReference>
<evidence type="ECO:0000259" key="5">
    <source>
        <dbReference type="Pfam" id="PF17836"/>
    </source>
</evidence>
<feature type="binding site" evidence="4">
    <location>
        <position position="69"/>
    </location>
    <ligand>
        <name>substrate</name>
    </ligand>
</feature>
<dbReference type="InterPro" id="IPR041561">
    <property type="entry name" value="PglD_N"/>
</dbReference>
<keyword evidence="7" id="KW-1185">Reference proteome</keyword>
<feature type="site" description="Increases basicity of active site His" evidence="3">
    <location>
        <position position="137"/>
    </location>
</feature>
<feature type="active site" description="Proton acceptor" evidence="3">
    <location>
        <position position="136"/>
    </location>
</feature>
<gene>
    <name evidence="6" type="ORF">KHA91_18680</name>
</gene>
<proteinExistence type="predicted"/>
<dbReference type="PANTHER" id="PTHR43300:SF7">
    <property type="entry name" value="UDP-N-ACETYLBACILLOSAMINE N-ACETYLTRANSFERASE"/>
    <property type="match status" value="1"/>
</dbReference>
<dbReference type="InterPro" id="IPR018357">
    <property type="entry name" value="Hexapep_transf_CS"/>
</dbReference>
<keyword evidence="2" id="KW-0677">Repeat</keyword>
<dbReference type="Pfam" id="PF00132">
    <property type="entry name" value="Hexapep"/>
    <property type="match status" value="1"/>
</dbReference>
<sequence>MKIAILGQGGHSKVIQDLISLNCNFQIIAYLDDKYKELSMKEDTFYGPISSVESLINIDKDVKFIIAIGNNKIRRLIANKVKLPNESYITLIHSTASVSPSAKIGYGSVIMAHTVINSDTQIGDHTIINTGSVIEHDNQLGSFVHISPNATLTGTVKIEDGVHVGAGATIIPSVTIGEWSVIGAGATVIDRIPSNSTAVGVPARVKNKQMIEGV</sequence>
<dbReference type="Proteomes" id="UP000676456">
    <property type="component" value="Unassembled WGS sequence"/>
</dbReference>
<name>A0A942Z6Y3_9BACI</name>
<comment type="caution">
    <text evidence="6">The sequence shown here is derived from an EMBL/GenBank/DDBJ whole genome shotgun (WGS) entry which is preliminary data.</text>
</comment>
<dbReference type="InterPro" id="IPR011004">
    <property type="entry name" value="Trimer_LpxA-like_sf"/>
</dbReference>
<evidence type="ECO:0000256" key="4">
    <source>
        <dbReference type="PIRSR" id="PIRSR620019-2"/>
    </source>
</evidence>
<dbReference type="RefSeq" id="WP_213099775.1">
    <property type="nucleotide sequence ID" value="NZ_JAGYPH010000004.1"/>
</dbReference>
<evidence type="ECO:0000256" key="1">
    <source>
        <dbReference type="ARBA" id="ARBA00022679"/>
    </source>
</evidence>
<protein>
    <submittedName>
        <fullName evidence="6">Acetyltransferase</fullName>
    </submittedName>
</protein>
<dbReference type="EMBL" id="JAGYPN010000004">
    <property type="protein sequence ID" value="MBS4224742.1"/>
    <property type="molecule type" value="Genomic_DNA"/>
</dbReference>
<feature type="domain" description="PglD N-terminal" evidence="5">
    <location>
        <begin position="2"/>
        <end position="81"/>
    </location>
</feature>
<dbReference type="Pfam" id="PF17836">
    <property type="entry name" value="PglD_N"/>
    <property type="match status" value="1"/>
</dbReference>
<reference evidence="6 7" key="1">
    <citation type="submission" date="2021-05" db="EMBL/GenBank/DDBJ databases">
        <title>Novel Bacillus species.</title>
        <authorList>
            <person name="Liu G."/>
        </authorList>
    </citation>
    <scope>NUCLEOTIDE SEQUENCE [LARGE SCALE GENOMIC DNA]</scope>
    <source>
        <strain evidence="6 7">FJAT-49682</strain>
    </source>
</reference>
<dbReference type="GO" id="GO:0016740">
    <property type="term" value="F:transferase activity"/>
    <property type="evidence" value="ECO:0007669"/>
    <property type="project" value="UniProtKB-KW"/>
</dbReference>
<dbReference type="CDD" id="cd03360">
    <property type="entry name" value="LbH_AT_putative"/>
    <property type="match status" value="1"/>
</dbReference>
<keyword evidence="1" id="KW-0808">Transferase</keyword>
<dbReference type="AlphaFoldDB" id="A0A942Z6Y3"/>
<dbReference type="PANTHER" id="PTHR43300">
    <property type="entry name" value="ACETYLTRANSFERASE"/>
    <property type="match status" value="1"/>
</dbReference>
<dbReference type="SUPFAM" id="SSF51161">
    <property type="entry name" value="Trimeric LpxA-like enzymes"/>
    <property type="match status" value="1"/>
</dbReference>
<evidence type="ECO:0000313" key="7">
    <source>
        <dbReference type="Proteomes" id="UP000676456"/>
    </source>
</evidence>
<evidence type="ECO:0000313" key="6">
    <source>
        <dbReference type="EMBL" id="MBS4224742.1"/>
    </source>
</evidence>
<organism evidence="6 7">
    <name type="scientific">Lederbergia citrea</name>
    <dbReference type="NCBI Taxonomy" id="2833581"/>
    <lineage>
        <taxon>Bacteria</taxon>
        <taxon>Bacillati</taxon>
        <taxon>Bacillota</taxon>
        <taxon>Bacilli</taxon>
        <taxon>Bacillales</taxon>
        <taxon>Bacillaceae</taxon>
        <taxon>Lederbergia</taxon>
    </lineage>
</organism>
<evidence type="ECO:0000256" key="2">
    <source>
        <dbReference type="ARBA" id="ARBA00022737"/>
    </source>
</evidence>
<feature type="binding site" evidence="4">
    <location>
        <position position="145"/>
    </location>
    <ligand>
        <name>acetyl-CoA</name>
        <dbReference type="ChEBI" id="CHEBI:57288"/>
    </ligand>
</feature>
<dbReference type="InterPro" id="IPR001451">
    <property type="entry name" value="Hexapep"/>
</dbReference>
<accession>A0A942Z6Y3</accession>
<dbReference type="Gene3D" id="3.40.50.20">
    <property type="match status" value="1"/>
</dbReference>
<dbReference type="NCBIfam" id="TIGR03570">
    <property type="entry name" value="NeuD_NnaD"/>
    <property type="match status" value="1"/>
</dbReference>
<dbReference type="PROSITE" id="PS00101">
    <property type="entry name" value="HEXAPEP_TRANSFERASES"/>
    <property type="match status" value="1"/>
</dbReference>
<dbReference type="InterPro" id="IPR020019">
    <property type="entry name" value="AcTrfase_PglD-like"/>
</dbReference>
<dbReference type="Gene3D" id="2.160.10.10">
    <property type="entry name" value="Hexapeptide repeat proteins"/>
    <property type="match status" value="1"/>
</dbReference>